<feature type="non-terminal residue" evidence="2">
    <location>
        <position position="268"/>
    </location>
</feature>
<gene>
    <name evidence="2" type="ORF">KXQ929_LOCUS45566</name>
</gene>
<evidence type="ECO:0000313" key="2">
    <source>
        <dbReference type="EMBL" id="CAF4301731.1"/>
    </source>
</evidence>
<dbReference type="EMBL" id="CAJOBB010014225">
    <property type="protein sequence ID" value="CAF4301731.1"/>
    <property type="molecule type" value="Genomic_DNA"/>
</dbReference>
<evidence type="ECO:0000256" key="1">
    <source>
        <dbReference type="SAM" id="MobiDB-lite"/>
    </source>
</evidence>
<organism evidence="2 3">
    <name type="scientific">Adineta steineri</name>
    <dbReference type="NCBI Taxonomy" id="433720"/>
    <lineage>
        <taxon>Eukaryota</taxon>
        <taxon>Metazoa</taxon>
        <taxon>Spiralia</taxon>
        <taxon>Gnathifera</taxon>
        <taxon>Rotifera</taxon>
        <taxon>Eurotatoria</taxon>
        <taxon>Bdelloidea</taxon>
        <taxon>Adinetida</taxon>
        <taxon>Adinetidae</taxon>
        <taxon>Adineta</taxon>
    </lineage>
</organism>
<dbReference type="AlphaFoldDB" id="A0A820I546"/>
<feature type="non-terminal residue" evidence="2">
    <location>
        <position position="1"/>
    </location>
</feature>
<name>A0A820I546_9BILA</name>
<comment type="caution">
    <text evidence="2">The sequence shown here is derived from an EMBL/GenBank/DDBJ whole genome shotgun (WGS) entry which is preliminary data.</text>
</comment>
<sequence>PYQQQTDSKWNNILSPPQVNTGNPFDLNSMTTEEIVSLTNEPIVIKTKPKKLIDTPRGKTPFLSENQKILSTPNKPSSSTTTASNLMRTYRKQMSIDSSIASPVLASSNTSSRPRRAAAIKADERIQQIRYDDTNENLHRINNNNNNNNIISPRILATNLNENNSEPVELLIDQLDSLHIERKLKFDDEDEEEIIPSTKSNEKLLQKCIQLHDRLAYAPNAKLIRYLAEYIILLSGDQDPWLVVTLIVEMQAIGFRYNALCIYQRKKR</sequence>
<protein>
    <submittedName>
        <fullName evidence="2">Uncharacterized protein</fullName>
    </submittedName>
</protein>
<reference evidence="2" key="1">
    <citation type="submission" date="2021-02" db="EMBL/GenBank/DDBJ databases">
        <authorList>
            <person name="Nowell W R."/>
        </authorList>
    </citation>
    <scope>NUCLEOTIDE SEQUENCE</scope>
</reference>
<accession>A0A820I546</accession>
<proteinExistence type="predicted"/>
<feature type="region of interest" description="Disordered" evidence="1">
    <location>
        <begin position="1"/>
        <end position="23"/>
    </location>
</feature>
<dbReference type="Proteomes" id="UP000663868">
    <property type="component" value="Unassembled WGS sequence"/>
</dbReference>
<evidence type="ECO:0000313" key="3">
    <source>
        <dbReference type="Proteomes" id="UP000663868"/>
    </source>
</evidence>